<dbReference type="EMBL" id="CABQ01000240">
    <property type="protein sequence ID" value="CBI08575.1"/>
    <property type="molecule type" value="Genomic_DNA"/>
</dbReference>
<keyword evidence="2" id="KW-0547">Nucleotide-binding</keyword>
<dbReference type="GO" id="GO:0005524">
    <property type="term" value="F:ATP binding"/>
    <property type="evidence" value="ECO:0007669"/>
    <property type="project" value="UniProtKB-KW"/>
</dbReference>
<dbReference type="Pfam" id="PF03135">
    <property type="entry name" value="CagE_TrbE_VirB"/>
    <property type="match status" value="1"/>
</dbReference>
<dbReference type="SUPFAM" id="SSF52540">
    <property type="entry name" value="P-loop containing nucleoside triphosphate hydrolases"/>
    <property type="match status" value="1"/>
</dbReference>
<comment type="caution">
    <text evidence="5">The sequence shown here is derived from an EMBL/GenBank/DDBJ whole genome shotgun (WGS) entry which is preliminary data.</text>
</comment>
<evidence type="ECO:0000256" key="3">
    <source>
        <dbReference type="ARBA" id="ARBA00022840"/>
    </source>
</evidence>
<dbReference type="PANTHER" id="PTHR30121:SF12">
    <property type="entry name" value="TYPE IV SECRETION SYSTEM PROTEIN CAGE"/>
    <property type="match status" value="1"/>
</dbReference>
<name>E6QMV4_9ZZZZ</name>
<protein>
    <submittedName>
        <fullName evidence="5">Putative Type IV secretory pathway VirB4 components-like protein</fullName>
    </submittedName>
</protein>
<feature type="domain" description="CagE TrbE VirB component of type IV transporter system central" evidence="4">
    <location>
        <begin position="345"/>
        <end position="418"/>
    </location>
</feature>
<dbReference type="PANTHER" id="PTHR30121">
    <property type="entry name" value="UNCHARACTERIZED PROTEIN YJGR-RELATED"/>
    <property type="match status" value="1"/>
</dbReference>
<accession>E6QMV4</accession>
<sequence>MLSAQPTEQIKVQRSMQELVPWLQFVTPEMVLCKDGSLLGGFEFDPIDIENSDDDRSNHALGRNLSAWSQLDNRFTAWVVSIKRRVTEYPHGHFCNAMSAKLDDAIASTYLNGGTYRIRRYLFFSYTGQTGVFGYMDNVSRLTSQEGQSLPIAMFKALFSSLSQNEASLHDIRLLQSNIRAFSQALVTLKTTMQGVSLRPLSMMDGGFVEALSQTLNVATPDHGGEMPVDAMMDAWVPREHMQVGRHLLRFDGAERVRYGAILGVKDWPPQSTPQMVETTMTIDGEVTLCQIIRFMDRPQSRKAVNDVREYYKMTLYGALGYVMKKLNPNSAEKPNEGRWNLLQQCERALARIESDNQLFCHHNTSILVLGDTAEEAEDAAQGMARRLSNANFAPIAERLNIGPSFASMLPGQWATQSRYILTSLESAVYSAPWFGYRPTENRHPYFSEGVFHKDVPGLVTLLDRLNGPTAFVPHVGQVGHALVVAPTGGGKTTFVNLCLSQFQRYFDARYPQPNTFVFDRNYSCRITSELHGATHVDIAAPDFKINPLAVLKDPTPERLLWVREWIIRRIEDSGHITNAEDRMAVDNAIELLKMSSQDLRLSTLVINLPSHLKIALSEWLEGRPYGMFDNAEDTFQANGWVCMEMRPIMSVERLCRAFLDYSLFKIMESMDGRPTFVYLEESAFILNHPDFSKVVLEYLATIRKKGGFVWMTMQSLDSVVTSGIRGMIVDNVPTKILLGNPAAEAHRANYKEFFALEDRHVDMIKTLALGEYLIVQGSNCRIYRTALDPQSLAYLRSEVEVQGVYLRHKKSGRDDWMDRYLTEVTRS</sequence>
<proteinExistence type="inferred from homology"/>
<evidence type="ECO:0000256" key="2">
    <source>
        <dbReference type="ARBA" id="ARBA00022741"/>
    </source>
</evidence>
<reference evidence="5" key="1">
    <citation type="submission" date="2009-10" db="EMBL/GenBank/DDBJ databases">
        <title>Diversity of trophic interactions inside an arsenic-rich microbial ecosystem.</title>
        <authorList>
            <person name="Bertin P.N."/>
            <person name="Heinrich-Salmeron A."/>
            <person name="Pelletier E."/>
            <person name="Goulhen-Chollet F."/>
            <person name="Arsene-Ploetze F."/>
            <person name="Gallien S."/>
            <person name="Calteau A."/>
            <person name="Vallenet D."/>
            <person name="Casiot C."/>
            <person name="Chane-Woon-Ming B."/>
            <person name="Giloteaux L."/>
            <person name="Barakat M."/>
            <person name="Bonnefoy V."/>
            <person name="Bruneel O."/>
            <person name="Chandler M."/>
            <person name="Cleiss J."/>
            <person name="Duran R."/>
            <person name="Elbaz-Poulichet F."/>
            <person name="Fonknechten N."/>
            <person name="Lauga B."/>
            <person name="Mornico D."/>
            <person name="Ortet P."/>
            <person name="Schaeffer C."/>
            <person name="Siguier P."/>
            <person name="Alexander Thil Smith A."/>
            <person name="Van Dorsselaer A."/>
            <person name="Weissenbach J."/>
            <person name="Medigue C."/>
            <person name="Le Paslier D."/>
        </authorList>
    </citation>
    <scope>NUCLEOTIDE SEQUENCE</scope>
</reference>
<comment type="similarity">
    <text evidence="1">Belongs to the TrbE/VirB4 family.</text>
</comment>
<dbReference type="InterPro" id="IPR018145">
    <property type="entry name" value="CagE_TrbE_VirB_cntrl_dom"/>
</dbReference>
<organism evidence="5">
    <name type="scientific">mine drainage metagenome</name>
    <dbReference type="NCBI Taxonomy" id="410659"/>
    <lineage>
        <taxon>unclassified sequences</taxon>
        <taxon>metagenomes</taxon>
        <taxon>ecological metagenomes</taxon>
    </lineage>
</organism>
<evidence type="ECO:0000256" key="1">
    <source>
        <dbReference type="ARBA" id="ARBA00006512"/>
    </source>
</evidence>
<dbReference type="InterPro" id="IPR027417">
    <property type="entry name" value="P-loop_NTPase"/>
</dbReference>
<gene>
    <name evidence="5" type="ORF">CARN6_2057</name>
</gene>
<dbReference type="Gene3D" id="3.40.50.300">
    <property type="entry name" value="P-loop containing nucleotide triphosphate hydrolases"/>
    <property type="match status" value="1"/>
</dbReference>
<dbReference type="AlphaFoldDB" id="E6QMV4"/>
<evidence type="ECO:0000313" key="5">
    <source>
        <dbReference type="EMBL" id="CBI08575.1"/>
    </source>
</evidence>
<evidence type="ECO:0000259" key="4">
    <source>
        <dbReference type="Pfam" id="PF03135"/>
    </source>
</evidence>
<keyword evidence="3" id="KW-0067">ATP-binding</keyword>
<dbReference type="InterPro" id="IPR051162">
    <property type="entry name" value="T4SS_component"/>
</dbReference>